<gene>
    <name evidence="3" type="ORF">ACFPK1_27230</name>
</gene>
<keyword evidence="2" id="KW-0472">Membrane</keyword>
<evidence type="ECO:0000313" key="4">
    <source>
        <dbReference type="Proteomes" id="UP001596175"/>
    </source>
</evidence>
<comment type="caution">
    <text evidence="3">The sequence shown here is derived from an EMBL/GenBank/DDBJ whole genome shotgun (WGS) entry which is preliminary data.</text>
</comment>
<keyword evidence="4" id="KW-1185">Reference proteome</keyword>
<reference evidence="4" key="1">
    <citation type="journal article" date="2019" name="Int. J. Syst. Evol. Microbiol.">
        <title>The Global Catalogue of Microorganisms (GCM) 10K type strain sequencing project: providing services to taxonomists for standard genome sequencing and annotation.</title>
        <authorList>
            <consortium name="The Broad Institute Genomics Platform"/>
            <consortium name="The Broad Institute Genome Sequencing Center for Infectious Disease"/>
            <person name="Wu L."/>
            <person name="Ma J."/>
        </authorList>
    </citation>
    <scope>NUCLEOTIDE SEQUENCE [LARGE SCALE GENOMIC DNA]</scope>
    <source>
        <strain evidence="4">XZYJ18</strain>
    </source>
</reference>
<feature type="compositionally biased region" description="Low complexity" evidence="1">
    <location>
        <begin position="255"/>
        <end position="264"/>
    </location>
</feature>
<dbReference type="Proteomes" id="UP001596175">
    <property type="component" value="Unassembled WGS sequence"/>
</dbReference>
<feature type="region of interest" description="Disordered" evidence="1">
    <location>
        <begin position="186"/>
        <end position="388"/>
    </location>
</feature>
<sequence>MTRHRFRSREQTTPNVDLDADLDLFEGLEGNDDPDAVRADDELLDLVGRLGRSIEPPPLFFGDRRQRELGGLLVAWRREAPAGEDRPRPGLTVRRVRPPSRAGRSPLVAAAAALVVMVGAASIAARPEGTPTGVGTAWAAPSTTVSVEMDALGRMRPFGIAEPGFAGGSSAWPRRADPIHAEVVRPGDRGAVGAPPGDPIAPPVSADPAASDSPPGSPQTDIVAGTPIAPNTSGGATRRQSPSPAPTGPPDSFGEAHAAGAEAPSGGGSAGSGSTTDSSSVADTPGQEDAAGADPPSGDAVGNGSNGEDEPGGTAANGSAPSADDESPDAPSGDAVRTRVVPSTDLKRTPRAVPPHDPQRTSTSATNATTKPTSTPTTATTTPATADR</sequence>
<dbReference type="RefSeq" id="WP_378024092.1">
    <property type="nucleotide sequence ID" value="NZ_JBHSKG010000019.1"/>
</dbReference>
<feature type="transmembrane region" description="Helical" evidence="2">
    <location>
        <begin position="107"/>
        <end position="125"/>
    </location>
</feature>
<keyword evidence="2" id="KW-0812">Transmembrane</keyword>
<organism evidence="3 4">
    <name type="scientific">Actinomycetospora rhizophila</name>
    <dbReference type="NCBI Taxonomy" id="1416876"/>
    <lineage>
        <taxon>Bacteria</taxon>
        <taxon>Bacillati</taxon>
        <taxon>Actinomycetota</taxon>
        <taxon>Actinomycetes</taxon>
        <taxon>Pseudonocardiales</taxon>
        <taxon>Pseudonocardiaceae</taxon>
        <taxon>Actinomycetospora</taxon>
    </lineage>
</organism>
<feature type="compositionally biased region" description="Low complexity" evidence="1">
    <location>
        <begin position="361"/>
        <end position="388"/>
    </location>
</feature>
<feature type="compositionally biased region" description="Low complexity" evidence="1">
    <location>
        <begin position="289"/>
        <end position="300"/>
    </location>
</feature>
<name>A0ABV9ZKK8_9PSEU</name>
<accession>A0ABV9ZKK8</accession>
<evidence type="ECO:0000313" key="3">
    <source>
        <dbReference type="EMBL" id="MFC5141956.1"/>
    </source>
</evidence>
<protein>
    <recommendedName>
        <fullName evidence="5">Anti-sigma-D factor RsdA-like protein</fullName>
    </recommendedName>
</protein>
<feature type="region of interest" description="Disordered" evidence="1">
    <location>
        <begin position="82"/>
        <end position="101"/>
    </location>
</feature>
<feature type="compositionally biased region" description="Polar residues" evidence="1">
    <location>
        <begin position="229"/>
        <end position="242"/>
    </location>
</feature>
<evidence type="ECO:0000256" key="1">
    <source>
        <dbReference type="SAM" id="MobiDB-lite"/>
    </source>
</evidence>
<evidence type="ECO:0008006" key="5">
    <source>
        <dbReference type="Google" id="ProtNLM"/>
    </source>
</evidence>
<feature type="compositionally biased region" description="Low complexity" evidence="1">
    <location>
        <begin position="272"/>
        <end position="282"/>
    </location>
</feature>
<evidence type="ECO:0000256" key="2">
    <source>
        <dbReference type="SAM" id="Phobius"/>
    </source>
</evidence>
<proteinExistence type="predicted"/>
<feature type="compositionally biased region" description="Low complexity" evidence="1">
    <location>
        <begin position="203"/>
        <end position="214"/>
    </location>
</feature>
<keyword evidence="2" id="KW-1133">Transmembrane helix</keyword>
<dbReference type="EMBL" id="JBHSKG010000019">
    <property type="protein sequence ID" value="MFC5141956.1"/>
    <property type="molecule type" value="Genomic_DNA"/>
</dbReference>